<dbReference type="GO" id="GO:0043565">
    <property type="term" value="F:sequence-specific DNA binding"/>
    <property type="evidence" value="ECO:0007669"/>
    <property type="project" value="InterPro"/>
</dbReference>
<evidence type="ECO:0000259" key="9">
    <source>
        <dbReference type="PROSITE" id="PS01124"/>
    </source>
</evidence>
<dbReference type="SMART" id="SM00448">
    <property type="entry name" value="REC"/>
    <property type="match status" value="1"/>
</dbReference>
<keyword evidence="3 8" id="KW-0597">Phosphoprotein</keyword>
<dbReference type="GO" id="GO:0000160">
    <property type="term" value="P:phosphorelay signal transduction system"/>
    <property type="evidence" value="ECO:0007669"/>
    <property type="project" value="UniProtKB-KW"/>
</dbReference>
<protein>
    <submittedName>
        <fullName evidence="11">Response regulator transcription factor</fullName>
    </submittedName>
</protein>
<dbReference type="OrthoDB" id="342399at2"/>
<dbReference type="PANTHER" id="PTHR42713:SF3">
    <property type="entry name" value="TRANSCRIPTIONAL REGULATORY PROTEIN HPTR"/>
    <property type="match status" value="1"/>
</dbReference>
<feature type="modified residue" description="4-aspartylphosphate" evidence="8">
    <location>
        <position position="55"/>
    </location>
</feature>
<reference evidence="11 12" key="1">
    <citation type="submission" date="2019-01" db="EMBL/GenBank/DDBJ databases">
        <title>Genome sequencing of strain FW100M-2.</title>
        <authorList>
            <person name="Heo J."/>
            <person name="Kim S.-J."/>
            <person name="Kim J.-S."/>
            <person name="Hong S.-B."/>
            <person name="Kwon S.-W."/>
        </authorList>
    </citation>
    <scope>NUCLEOTIDE SEQUENCE [LARGE SCALE GENOMIC DNA]</scope>
    <source>
        <strain evidence="11 12">FW100M-2</strain>
    </source>
</reference>
<name>A0A4P6EUN2_9BACL</name>
<dbReference type="EMBL" id="CP035492">
    <property type="protein sequence ID" value="QAY66654.1"/>
    <property type="molecule type" value="Genomic_DNA"/>
</dbReference>
<dbReference type="SUPFAM" id="SSF52172">
    <property type="entry name" value="CheY-like"/>
    <property type="match status" value="1"/>
</dbReference>
<evidence type="ECO:0000256" key="7">
    <source>
        <dbReference type="ARBA" id="ARBA00023163"/>
    </source>
</evidence>
<dbReference type="GO" id="GO:0005737">
    <property type="term" value="C:cytoplasm"/>
    <property type="evidence" value="ECO:0007669"/>
    <property type="project" value="UniProtKB-SubCell"/>
</dbReference>
<keyword evidence="6" id="KW-0238">DNA-binding</keyword>
<dbReference type="CDD" id="cd17536">
    <property type="entry name" value="REC_YesN-like"/>
    <property type="match status" value="1"/>
</dbReference>
<dbReference type="RefSeq" id="WP_129440448.1">
    <property type="nucleotide sequence ID" value="NZ_CP035492.1"/>
</dbReference>
<dbReference type="InterPro" id="IPR001789">
    <property type="entry name" value="Sig_transdc_resp-reg_receiver"/>
</dbReference>
<dbReference type="PROSITE" id="PS00041">
    <property type="entry name" value="HTH_ARAC_FAMILY_1"/>
    <property type="match status" value="1"/>
</dbReference>
<dbReference type="InterPro" id="IPR020449">
    <property type="entry name" value="Tscrpt_reg_AraC-type_HTH"/>
</dbReference>
<evidence type="ECO:0000256" key="1">
    <source>
        <dbReference type="ARBA" id="ARBA00004496"/>
    </source>
</evidence>
<evidence type="ECO:0000256" key="5">
    <source>
        <dbReference type="ARBA" id="ARBA00023015"/>
    </source>
</evidence>
<dbReference type="PANTHER" id="PTHR42713">
    <property type="entry name" value="HISTIDINE KINASE-RELATED"/>
    <property type="match status" value="1"/>
</dbReference>
<dbReference type="Pfam" id="PF00072">
    <property type="entry name" value="Response_reg"/>
    <property type="match status" value="1"/>
</dbReference>
<comment type="subcellular location">
    <subcellularLocation>
        <location evidence="1">Cytoplasm</location>
    </subcellularLocation>
</comment>
<feature type="domain" description="Response regulatory" evidence="10">
    <location>
        <begin position="3"/>
        <end position="120"/>
    </location>
</feature>
<evidence type="ECO:0000313" key="12">
    <source>
        <dbReference type="Proteomes" id="UP000293568"/>
    </source>
</evidence>
<dbReference type="InterPro" id="IPR051552">
    <property type="entry name" value="HptR"/>
</dbReference>
<dbReference type="GO" id="GO:0003700">
    <property type="term" value="F:DNA-binding transcription factor activity"/>
    <property type="evidence" value="ECO:0007669"/>
    <property type="project" value="InterPro"/>
</dbReference>
<keyword evidence="2" id="KW-0963">Cytoplasm</keyword>
<evidence type="ECO:0000256" key="6">
    <source>
        <dbReference type="ARBA" id="ARBA00023125"/>
    </source>
</evidence>
<dbReference type="PROSITE" id="PS01124">
    <property type="entry name" value="HTH_ARAC_FAMILY_2"/>
    <property type="match status" value="1"/>
</dbReference>
<evidence type="ECO:0000259" key="10">
    <source>
        <dbReference type="PROSITE" id="PS50110"/>
    </source>
</evidence>
<dbReference type="InterPro" id="IPR018062">
    <property type="entry name" value="HTH_AraC-typ_CS"/>
</dbReference>
<keyword evidence="7" id="KW-0804">Transcription</keyword>
<evidence type="ECO:0000256" key="2">
    <source>
        <dbReference type="ARBA" id="ARBA00022490"/>
    </source>
</evidence>
<evidence type="ECO:0000256" key="3">
    <source>
        <dbReference type="ARBA" id="ARBA00022553"/>
    </source>
</evidence>
<dbReference type="PRINTS" id="PR00032">
    <property type="entry name" value="HTHARAC"/>
</dbReference>
<organism evidence="11 12">
    <name type="scientific">Paenibacillus protaetiae</name>
    <dbReference type="NCBI Taxonomy" id="2509456"/>
    <lineage>
        <taxon>Bacteria</taxon>
        <taxon>Bacillati</taxon>
        <taxon>Bacillota</taxon>
        <taxon>Bacilli</taxon>
        <taxon>Bacillales</taxon>
        <taxon>Paenibacillaceae</taxon>
        <taxon>Paenibacillus</taxon>
    </lineage>
</organism>
<proteinExistence type="predicted"/>
<feature type="domain" description="HTH araC/xylS-type" evidence="9">
    <location>
        <begin position="418"/>
        <end position="515"/>
    </location>
</feature>
<dbReference type="SUPFAM" id="SSF46689">
    <property type="entry name" value="Homeodomain-like"/>
    <property type="match status" value="2"/>
</dbReference>
<dbReference type="InterPro" id="IPR011006">
    <property type="entry name" value="CheY-like_superfamily"/>
</dbReference>
<keyword evidence="12" id="KW-1185">Reference proteome</keyword>
<keyword evidence="5" id="KW-0805">Transcription regulation</keyword>
<dbReference type="SMART" id="SM00342">
    <property type="entry name" value="HTH_ARAC"/>
    <property type="match status" value="1"/>
</dbReference>
<evidence type="ECO:0000256" key="4">
    <source>
        <dbReference type="ARBA" id="ARBA00023012"/>
    </source>
</evidence>
<dbReference type="Gene3D" id="3.40.50.2300">
    <property type="match status" value="1"/>
</dbReference>
<dbReference type="Pfam" id="PF12833">
    <property type="entry name" value="HTH_18"/>
    <property type="match status" value="1"/>
</dbReference>
<dbReference type="KEGG" id="pprt:ET464_09790"/>
<dbReference type="PROSITE" id="PS50110">
    <property type="entry name" value="RESPONSE_REGULATORY"/>
    <property type="match status" value="1"/>
</dbReference>
<keyword evidence="4" id="KW-0902">Two-component regulatory system</keyword>
<sequence length="524" mass="59462">MINVMIVDDEPKVREGLKALIPWEECGYAVLATASNGYEALQLYHEVKPDLVVADIRMPGMDGLTLIQQLRQLDERLHVLILSGYADFEYAKKAIASRADGYLLKPVDEDEMIGYLKHIKKECAKERDIASWSTVAGRWTRDQLVLSLLEQSTEDEAGQLAAKAKQLGLDWQEYQVLRYELYRADGYKTEATDITEAVKRIDHYVERNELGISFNQQGDTGILLKKTVVGEQMRKELGLELNKLLAGTGLSLMAAAGPLVRKPSAIWRSGERAGELLQQRFFAGEDDILSEETDKQAVYAQQGIAEHPERMEDRLYYALEMANRPMLEELVLQAGEFFAASRAPEQDVKRFFAELTASLLSRLAAHHGELNGCLKSSTDSIALIYQQQTMRLLCRHVIGLLASVSEPLAERTQEHDMKAILDIIHRNFSDNVKLETLAAVFNYNPAYLGKMFKNTTGEYFNTYLDKVRIEHAKQYLQQGMKVYQVAEKVGYTHVDYFHGKFKKYVGISPSSYRKGEQRQPKSNE</sequence>
<accession>A0A4P6EUN2</accession>
<evidence type="ECO:0000313" key="11">
    <source>
        <dbReference type="EMBL" id="QAY66654.1"/>
    </source>
</evidence>
<dbReference type="AlphaFoldDB" id="A0A4P6EUN2"/>
<dbReference type="Gene3D" id="1.10.10.60">
    <property type="entry name" value="Homeodomain-like"/>
    <property type="match status" value="2"/>
</dbReference>
<dbReference type="Proteomes" id="UP000293568">
    <property type="component" value="Chromosome"/>
</dbReference>
<gene>
    <name evidence="11" type="ORF">ET464_09790</name>
</gene>
<dbReference type="InterPro" id="IPR018060">
    <property type="entry name" value="HTH_AraC"/>
</dbReference>
<evidence type="ECO:0000256" key="8">
    <source>
        <dbReference type="PROSITE-ProRule" id="PRU00169"/>
    </source>
</evidence>
<dbReference type="InterPro" id="IPR009057">
    <property type="entry name" value="Homeodomain-like_sf"/>
</dbReference>